<dbReference type="PANTHER" id="PTHR22593">
    <property type="entry name" value="TRANSMEMBRANE PROTEIN 18"/>
    <property type="match status" value="1"/>
</dbReference>
<accession>A0AAD1ZYC2</accession>
<dbReference type="PROSITE" id="PS50006">
    <property type="entry name" value="FHA_DOMAIN"/>
    <property type="match status" value="1"/>
</dbReference>
<feature type="domain" description="FHA" evidence="1">
    <location>
        <begin position="50"/>
        <end position="90"/>
    </location>
</feature>
<dbReference type="InterPro" id="IPR000253">
    <property type="entry name" value="FHA_dom"/>
</dbReference>
<organism evidence="2 3">
    <name type="scientific">Fraxinus pennsylvanica</name>
    <dbReference type="NCBI Taxonomy" id="56036"/>
    <lineage>
        <taxon>Eukaryota</taxon>
        <taxon>Viridiplantae</taxon>
        <taxon>Streptophyta</taxon>
        <taxon>Embryophyta</taxon>
        <taxon>Tracheophyta</taxon>
        <taxon>Spermatophyta</taxon>
        <taxon>Magnoliopsida</taxon>
        <taxon>eudicotyledons</taxon>
        <taxon>Gunneridae</taxon>
        <taxon>Pentapetalae</taxon>
        <taxon>asterids</taxon>
        <taxon>lamiids</taxon>
        <taxon>Lamiales</taxon>
        <taxon>Oleaceae</taxon>
        <taxon>Oleeae</taxon>
        <taxon>Fraxinus</taxon>
    </lineage>
</organism>
<keyword evidence="3" id="KW-1185">Reference proteome</keyword>
<gene>
    <name evidence="2" type="ORF">FPE_LOCUS25524</name>
</gene>
<dbReference type="Proteomes" id="UP000834106">
    <property type="component" value="Chromosome 15"/>
</dbReference>
<dbReference type="SUPFAM" id="SSF49879">
    <property type="entry name" value="SMAD/FHA domain"/>
    <property type="match status" value="1"/>
</dbReference>
<evidence type="ECO:0000313" key="3">
    <source>
        <dbReference type="Proteomes" id="UP000834106"/>
    </source>
</evidence>
<protein>
    <recommendedName>
        <fullName evidence="1">FHA domain-containing protein</fullName>
    </recommendedName>
</protein>
<evidence type="ECO:0000259" key="1">
    <source>
        <dbReference type="PROSITE" id="PS50006"/>
    </source>
</evidence>
<dbReference type="EMBL" id="OU503050">
    <property type="protein sequence ID" value="CAI9778094.1"/>
    <property type="molecule type" value="Genomic_DNA"/>
</dbReference>
<dbReference type="GO" id="GO:0031965">
    <property type="term" value="C:nuclear membrane"/>
    <property type="evidence" value="ECO:0007669"/>
    <property type="project" value="TreeGrafter"/>
</dbReference>
<dbReference type="AlphaFoldDB" id="A0AAD1ZYC2"/>
<sequence>MKSEIPVFTVLKNNSILKNIYLLDNPPSLPSSSVEFNSKYGKESMKEETLLVGRHPDCNIALEHPSISRFHLRVHSNPSSHFLSVIDLNSGTISPLFTFLLCVYTSFEILIWGFPFCLGSWIVCF</sequence>
<evidence type="ECO:0000313" key="2">
    <source>
        <dbReference type="EMBL" id="CAI9778094.1"/>
    </source>
</evidence>
<dbReference type="Gene3D" id="2.60.200.20">
    <property type="match status" value="1"/>
</dbReference>
<name>A0AAD1ZYC2_9LAMI</name>
<dbReference type="PANTHER" id="PTHR22593:SF8">
    <property type="entry name" value="FHA DOMAIN-CONTAINING PROTEIN PS1"/>
    <property type="match status" value="1"/>
</dbReference>
<proteinExistence type="predicted"/>
<dbReference type="Pfam" id="PF00498">
    <property type="entry name" value="FHA"/>
    <property type="match status" value="1"/>
</dbReference>
<reference evidence="2" key="1">
    <citation type="submission" date="2023-05" db="EMBL/GenBank/DDBJ databases">
        <authorList>
            <person name="Huff M."/>
        </authorList>
    </citation>
    <scope>NUCLEOTIDE SEQUENCE</scope>
</reference>
<dbReference type="InterPro" id="IPR008984">
    <property type="entry name" value="SMAD_FHA_dom_sf"/>
</dbReference>